<dbReference type="EMBL" id="JAMXIB010000015">
    <property type="protein sequence ID" value="MCO5725890.1"/>
    <property type="molecule type" value="Genomic_DNA"/>
</dbReference>
<keyword evidence="1" id="KW-1133">Transmembrane helix</keyword>
<gene>
    <name evidence="2" type="ORF">NG653_13560</name>
</gene>
<feature type="transmembrane region" description="Helical" evidence="1">
    <location>
        <begin position="165"/>
        <end position="184"/>
    </location>
</feature>
<feature type="transmembrane region" description="Helical" evidence="1">
    <location>
        <begin position="135"/>
        <end position="153"/>
    </location>
</feature>
<dbReference type="Proteomes" id="UP001206312">
    <property type="component" value="Unassembled WGS sequence"/>
</dbReference>
<sequence>MAFLANLPELLWQNHFMILYVVVFATSLWRYPAYFQTPLRWLPVLLMYTLLTETLGLIIRLNPDFSIVFREVYYNNNWLIFNVYSLLFFLYFYFVYSRYLKGKGAQALLRYGGLAYGVAALLNGILDDFQTQSQVYAYGVGGLVLMGSALAYLRQELEAGGPIPVGRNLLVWISAGIFLFYLGYTPIKYLKYLVVNGHSSFYPTWMGPVHFGLIYTLYGCFLLGFLRMQPMKPPHNSPEKP</sequence>
<protein>
    <submittedName>
        <fullName evidence="2">Uncharacterized protein</fullName>
    </submittedName>
</protein>
<keyword evidence="3" id="KW-1185">Reference proteome</keyword>
<feature type="transmembrane region" description="Helical" evidence="1">
    <location>
        <begin position="204"/>
        <end position="226"/>
    </location>
</feature>
<keyword evidence="1" id="KW-0472">Membrane</keyword>
<proteinExistence type="predicted"/>
<evidence type="ECO:0000313" key="2">
    <source>
        <dbReference type="EMBL" id="MCO5725890.1"/>
    </source>
</evidence>
<dbReference type="RefSeq" id="WP_252742262.1">
    <property type="nucleotide sequence ID" value="NZ_JAMXIB010000015.1"/>
</dbReference>
<name>A0ABT1B0S8_9FLAO</name>
<keyword evidence="1" id="KW-0812">Transmembrane</keyword>
<feature type="transmembrane region" description="Helical" evidence="1">
    <location>
        <begin position="79"/>
        <end position="96"/>
    </location>
</feature>
<evidence type="ECO:0000313" key="3">
    <source>
        <dbReference type="Proteomes" id="UP001206312"/>
    </source>
</evidence>
<comment type="caution">
    <text evidence="2">The sequence shown here is derived from an EMBL/GenBank/DDBJ whole genome shotgun (WGS) entry which is preliminary data.</text>
</comment>
<organism evidence="2 3">
    <name type="scientific">Robiginitalea marina</name>
    <dbReference type="NCBI Taxonomy" id="2954105"/>
    <lineage>
        <taxon>Bacteria</taxon>
        <taxon>Pseudomonadati</taxon>
        <taxon>Bacteroidota</taxon>
        <taxon>Flavobacteriia</taxon>
        <taxon>Flavobacteriales</taxon>
        <taxon>Flavobacteriaceae</taxon>
        <taxon>Robiginitalea</taxon>
    </lineage>
</organism>
<feature type="transmembrane region" description="Helical" evidence="1">
    <location>
        <begin position="108"/>
        <end position="129"/>
    </location>
</feature>
<feature type="transmembrane region" description="Helical" evidence="1">
    <location>
        <begin position="41"/>
        <end position="59"/>
    </location>
</feature>
<feature type="transmembrane region" description="Helical" evidence="1">
    <location>
        <begin position="12"/>
        <end position="29"/>
    </location>
</feature>
<reference evidence="2 3" key="1">
    <citation type="submission" date="2022-06" db="EMBL/GenBank/DDBJ databases">
        <authorList>
            <person name="Xuan X."/>
        </authorList>
    </citation>
    <scope>NUCLEOTIDE SEQUENCE [LARGE SCALE GENOMIC DNA]</scope>
    <source>
        <strain evidence="2 3">2V75</strain>
    </source>
</reference>
<accession>A0ABT1B0S8</accession>
<evidence type="ECO:0000256" key="1">
    <source>
        <dbReference type="SAM" id="Phobius"/>
    </source>
</evidence>